<proteinExistence type="inferred from homology"/>
<dbReference type="InterPro" id="IPR042100">
    <property type="entry name" value="Bug_dom1"/>
</dbReference>
<dbReference type="SUPFAM" id="SSF53850">
    <property type="entry name" value="Periplasmic binding protein-like II"/>
    <property type="match status" value="1"/>
</dbReference>
<dbReference type="Gene3D" id="3.40.190.10">
    <property type="entry name" value="Periplasmic binding protein-like II"/>
    <property type="match status" value="1"/>
</dbReference>
<protein>
    <submittedName>
        <fullName evidence="2">Tripartite tricarboxylate transporter substrate binding protein</fullName>
    </submittedName>
</protein>
<dbReference type="PANTHER" id="PTHR42928:SF5">
    <property type="entry name" value="BLR1237 PROTEIN"/>
    <property type="match status" value="1"/>
</dbReference>
<dbReference type="Pfam" id="PF03401">
    <property type="entry name" value="TctC"/>
    <property type="match status" value="1"/>
</dbReference>
<evidence type="ECO:0000256" key="1">
    <source>
        <dbReference type="ARBA" id="ARBA00006987"/>
    </source>
</evidence>
<dbReference type="PIRSF" id="PIRSF017082">
    <property type="entry name" value="YflP"/>
    <property type="match status" value="1"/>
</dbReference>
<evidence type="ECO:0000313" key="3">
    <source>
        <dbReference type="Proteomes" id="UP000603940"/>
    </source>
</evidence>
<evidence type="ECO:0000313" key="2">
    <source>
        <dbReference type="EMBL" id="MBC9180037.1"/>
    </source>
</evidence>
<accession>A0ABR7RDW6</accession>
<dbReference type="InterPro" id="IPR005064">
    <property type="entry name" value="BUG"/>
</dbReference>
<comment type="caution">
    <text evidence="2">The sequence shown here is derived from an EMBL/GenBank/DDBJ whole genome shotgun (WGS) entry which is preliminary data.</text>
</comment>
<dbReference type="CDD" id="cd07012">
    <property type="entry name" value="PBP2_Bug_TTT"/>
    <property type="match status" value="1"/>
</dbReference>
<sequence length="318" mass="33239">MGAGLATMALPLARPALSQEKYPARPVRVIVPWAPGGAVDTLARRLSQKLSEQMGQSFVVENKSGATGTIGAAEAARSAPDGYTLLAMDNTYAMLPYLFSSLPFDYETAFRPVTVTAFSPVLLAVGEKSPFKDLASLIAAAKKEPEKLTYGTGGAGSAPHFATLAFERAAGVKLYHVPYRGSGEAVIGVLSGNVDIVLLSPGSALGNIRGGQLRPLAISGARRVDALPEVPTFAEAGLPDYGVVNWSGLAAPRGTPDAIVQRLHQEAARALAAPDMKAFIAELGSEPGGIAPADFTRLIQEETTRWRDVAATGGIEKQ</sequence>
<name>A0ABR7RDW6_9PROT</name>
<dbReference type="Proteomes" id="UP000603940">
    <property type="component" value="Unassembled WGS sequence"/>
</dbReference>
<dbReference type="Gene3D" id="3.40.190.150">
    <property type="entry name" value="Bordetella uptake gene, domain 1"/>
    <property type="match status" value="1"/>
</dbReference>
<keyword evidence="3" id="KW-1185">Reference proteome</keyword>
<reference evidence="2 3" key="1">
    <citation type="journal article" date="2009" name="Int. J. Syst. Evol. Microbiol.">
        <title>Transfer of Teichococcus ludipueritiae and Muricoccus roseus to the genus Roseomonas, as Roseomonas ludipueritiae comb. nov. and Roseomonas rosea comb. nov., respectively, and emended description of the genus Roseomonas.</title>
        <authorList>
            <person name="Sanchez-Porro C."/>
            <person name="Gallego V."/>
            <person name="Busse H.J."/>
            <person name="Kampfer P."/>
            <person name="Ventosa A."/>
        </authorList>
    </citation>
    <scope>NUCLEOTIDE SEQUENCE [LARGE SCALE GENOMIC DNA]</scope>
    <source>
        <strain evidence="2 3">DSM 14915</strain>
    </source>
</reference>
<dbReference type="PANTHER" id="PTHR42928">
    <property type="entry name" value="TRICARBOXYLATE-BINDING PROTEIN"/>
    <property type="match status" value="1"/>
</dbReference>
<organism evidence="2 3">
    <name type="scientific">Pseudoroseomonas ludipueritiae</name>
    <dbReference type="NCBI Taxonomy" id="198093"/>
    <lineage>
        <taxon>Bacteria</taxon>
        <taxon>Pseudomonadati</taxon>
        <taxon>Pseudomonadota</taxon>
        <taxon>Alphaproteobacteria</taxon>
        <taxon>Acetobacterales</taxon>
        <taxon>Acetobacteraceae</taxon>
        <taxon>Pseudoroseomonas</taxon>
    </lineage>
</organism>
<comment type="similarity">
    <text evidence="1">Belongs to the UPF0065 (bug) family.</text>
</comment>
<gene>
    <name evidence="2" type="ORF">IBL25_24120</name>
</gene>
<dbReference type="EMBL" id="JACTUZ010000221">
    <property type="protein sequence ID" value="MBC9180037.1"/>
    <property type="molecule type" value="Genomic_DNA"/>
</dbReference>